<evidence type="ECO:0000313" key="3">
    <source>
        <dbReference type="Proteomes" id="UP001209476"/>
    </source>
</evidence>
<organism evidence="2 3">
    <name type="scientific">Segatella copri</name>
    <dbReference type="NCBI Taxonomy" id="165179"/>
    <lineage>
        <taxon>Bacteria</taxon>
        <taxon>Pseudomonadati</taxon>
        <taxon>Bacteroidota</taxon>
        <taxon>Bacteroidia</taxon>
        <taxon>Bacteroidales</taxon>
        <taxon>Prevotellaceae</taxon>
        <taxon>Segatella</taxon>
    </lineage>
</organism>
<evidence type="ECO:0000313" key="2">
    <source>
        <dbReference type="EMBL" id="MCW4166269.1"/>
    </source>
</evidence>
<feature type="transmembrane region" description="Helical" evidence="1">
    <location>
        <begin position="43"/>
        <end position="61"/>
    </location>
</feature>
<dbReference type="AlphaFoldDB" id="A0AAW5V0M1"/>
<keyword evidence="1" id="KW-1133">Transmembrane helix</keyword>
<dbReference type="Proteomes" id="UP001209476">
    <property type="component" value="Unassembled WGS sequence"/>
</dbReference>
<reference evidence="2" key="1">
    <citation type="submission" date="2022-11" db="EMBL/GenBank/DDBJ databases">
        <title>Genomic repertoires linked with pathogenic potency of arthritogenic Prevotella copri isolated from the gut of rheumatoid arthritis patients.</title>
        <authorList>
            <person name="Nii T."/>
            <person name="Maeda Y."/>
            <person name="Motooka D."/>
            <person name="Naito M."/>
            <person name="Matsumoto Y."/>
            <person name="Ogawa T."/>
            <person name="Oguro-Igashira E."/>
            <person name="Kishikawa T."/>
            <person name="Yamashita M."/>
            <person name="Koizumi S."/>
            <person name="Kurakawa T."/>
            <person name="Okumura R."/>
            <person name="Kayama H."/>
            <person name="Murakami M."/>
            <person name="Sakaguchi T."/>
            <person name="Das B."/>
            <person name="Nakamura S."/>
            <person name="Okada Y."/>
            <person name="Kumanogoh A."/>
            <person name="Takeda K."/>
        </authorList>
    </citation>
    <scope>NUCLEOTIDE SEQUENCE</scope>
    <source>
        <strain evidence="2">RA-N001-16</strain>
    </source>
</reference>
<name>A0AAW5V0M1_9BACT</name>
<protein>
    <submittedName>
        <fullName evidence="2">Uncharacterized protein</fullName>
    </submittedName>
</protein>
<proteinExistence type="predicted"/>
<sequence length="149" mass="16978">MVDYGIGAIGRVKVQNIWSTSIYLAHLPLCYLVLKLGGSPVDMYWVSILPMLLATVMNMYILNKFYYFPIMKYSVMVVGKNLLLVGVAALLPLLIQHHMNDGFLRFFVVCSSSVMCTIVVLWIFGLNKETKTMILSKVVGKYIKKFREK</sequence>
<feature type="transmembrane region" description="Helical" evidence="1">
    <location>
        <begin position="73"/>
        <end position="94"/>
    </location>
</feature>
<accession>A0AAW5V0M1</accession>
<dbReference type="RefSeq" id="WP_264911912.1">
    <property type="nucleotide sequence ID" value="NZ_JAPDUL010000002.1"/>
</dbReference>
<evidence type="ECO:0000256" key="1">
    <source>
        <dbReference type="SAM" id="Phobius"/>
    </source>
</evidence>
<keyword evidence="1" id="KW-0812">Transmembrane</keyword>
<dbReference type="EMBL" id="JAPDUM010000002">
    <property type="protein sequence ID" value="MCW4166269.1"/>
    <property type="molecule type" value="Genomic_DNA"/>
</dbReference>
<feature type="transmembrane region" description="Helical" evidence="1">
    <location>
        <begin position="106"/>
        <end position="127"/>
    </location>
</feature>
<comment type="caution">
    <text evidence="2">The sequence shown here is derived from an EMBL/GenBank/DDBJ whole genome shotgun (WGS) entry which is preliminary data.</text>
</comment>
<gene>
    <name evidence="2" type="ORF">ONS98_13850</name>
</gene>
<keyword evidence="1" id="KW-0472">Membrane</keyword>